<evidence type="ECO:0000256" key="1">
    <source>
        <dbReference type="SAM" id="MobiDB-lite"/>
    </source>
</evidence>
<dbReference type="Gene3D" id="1.10.579.10">
    <property type="entry name" value="DNA Cyclobutane Dipyrimidine Photolyase, subunit A, domain 3"/>
    <property type="match status" value="1"/>
</dbReference>
<feature type="region of interest" description="Disordered" evidence="1">
    <location>
        <begin position="166"/>
        <end position="196"/>
    </location>
</feature>
<reference evidence="2" key="1">
    <citation type="journal article" date="2014" name="Int. J. Syst. Evol. Microbiol.">
        <title>Complete genome of a new Firmicutes species belonging to the dominant human colonic microbiota ('Ruminococcus bicirculans') reveals two chromosomes and a selective capacity to utilize plant glucans.</title>
        <authorList>
            <consortium name="NISC Comparative Sequencing Program"/>
            <person name="Wegmann U."/>
            <person name="Louis P."/>
            <person name="Goesmann A."/>
            <person name="Henrissat B."/>
            <person name="Duncan S.H."/>
            <person name="Flint H.J."/>
        </authorList>
    </citation>
    <scope>NUCLEOTIDE SEQUENCE</scope>
    <source>
        <strain evidence="2">NBRC 108216</strain>
    </source>
</reference>
<dbReference type="EMBL" id="BSNJ01000009">
    <property type="protein sequence ID" value="GLQ22036.1"/>
    <property type="molecule type" value="Genomic_DNA"/>
</dbReference>
<dbReference type="Pfam" id="PF04244">
    <property type="entry name" value="DPRP"/>
    <property type="match status" value="1"/>
</dbReference>
<dbReference type="InterPro" id="IPR036134">
    <property type="entry name" value="Crypto/Photolyase_FAD-like_sf"/>
</dbReference>
<gene>
    <name evidence="2" type="primary">phrB</name>
    <name evidence="2" type="ORF">GCM10007854_29910</name>
</gene>
<dbReference type="SUPFAM" id="SSF48173">
    <property type="entry name" value="Cryptochrome/photolyase FAD-binding domain"/>
    <property type="match status" value="1"/>
</dbReference>
<dbReference type="InterPro" id="IPR007357">
    <property type="entry name" value="PhrB-like"/>
</dbReference>
<dbReference type="RefSeq" id="WP_284374228.1">
    <property type="nucleotide sequence ID" value="NZ_BSNJ01000009.1"/>
</dbReference>
<dbReference type="InterPro" id="IPR052551">
    <property type="entry name" value="UV-DNA_repair_photolyase"/>
</dbReference>
<protein>
    <submittedName>
        <fullName evidence="2">(6-4) photolyase</fullName>
    </submittedName>
</protein>
<dbReference type="InterPro" id="IPR014729">
    <property type="entry name" value="Rossmann-like_a/b/a_fold"/>
</dbReference>
<dbReference type="Gene3D" id="1.10.10.1710">
    <property type="entry name" value="Deoxyribodipyrimidine photolyase-related"/>
    <property type="match status" value="1"/>
</dbReference>
<accession>A0ABQ5V3F5</accession>
<keyword evidence="3" id="KW-1185">Reference proteome</keyword>
<name>A0ABQ5V3F5_9PROT</name>
<evidence type="ECO:0000313" key="2">
    <source>
        <dbReference type="EMBL" id="GLQ22036.1"/>
    </source>
</evidence>
<dbReference type="PANTHER" id="PTHR38657">
    <property type="entry name" value="SLR1343 PROTEIN"/>
    <property type="match status" value="1"/>
</dbReference>
<dbReference type="PANTHER" id="PTHR38657:SF1">
    <property type="entry name" value="SLR1343 PROTEIN"/>
    <property type="match status" value="1"/>
</dbReference>
<evidence type="ECO:0000313" key="3">
    <source>
        <dbReference type="Proteomes" id="UP001161390"/>
    </source>
</evidence>
<comment type="caution">
    <text evidence="2">The sequence shown here is derived from an EMBL/GenBank/DDBJ whole genome shotgun (WGS) entry which is preliminary data.</text>
</comment>
<sequence>MTTLIPIFADHLSHDLSALQFADKAAARILMVEVRDEADTVPHHRKKLIFLFSAMRHFAAALRDDGWQVDYVMLTDPDNRQSFTAEVGRALDRHDIADIMVCQPGNWRVQEVVKSWEEMFDRRVTITLDDRFISTPDEFADWAEGRKQLRMEYFYRDMRRKTGLLMDGETPEGGQWNYDKENRKPPKGGMDYPDAPKYPPDAITASVIDMIRAEFPDRFGSDEAFDWAVTRDDALTALQHFIDNRLNCFGDFQDAMVVGEPFMFHSLIGFYLNSGLLRPLEVCRAVEAAYRAGKAPLNAAEGYIRQIIGWREYVRGIYFLKMPDYIDENFFGNRRYLPDFYWTGETDMNCLSQTIGQTIDHAYAHHIQRLMVTGNFALIAGIDPFKVHEWYLAVYADAFEWVELPNTLGMSQFGDGGLLGSKPYAASGSYINRMSDYCKDCRYKVSKRIEADACPFNSLYWDFHMRNEDRLRGNPRLNMVYRNLDRMDDETKAALRARADDVLKSLTPSHAEDYL</sequence>
<organism evidence="2 3">
    <name type="scientific">Algimonas porphyrae</name>
    <dbReference type="NCBI Taxonomy" id="1128113"/>
    <lineage>
        <taxon>Bacteria</taxon>
        <taxon>Pseudomonadati</taxon>
        <taxon>Pseudomonadota</taxon>
        <taxon>Alphaproteobacteria</taxon>
        <taxon>Maricaulales</taxon>
        <taxon>Robiginitomaculaceae</taxon>
        <taxon>Algimonas</taxon>
    </lineage>
</organism>
<dbReference type="Proteomes" id="UP001161390">
    <property type="component" value="Unassembled WGS sequence"/>
</dbReference>
<reference evidence="2" key="2">
    <citation type="submission" date="2023-01" db="EMBL/GenBank/DDBJ databases">
        <title>Draft genome sequence of Algimonas porphyrae strain NBRC 108216.</title>
        <authorList>
            <person name="Sun Q."/>
            <person name="Mori K."/>
        </authorList>
    </citation>
    <scope>NUCLEOTIDE SEQUENCE</scope>
    <source>
        <strain evidence="2">NBRC 108216</strain>
    </source>
</reference>
<proteinExistence type="predicted"/>
<dbReference type="Gene3D" id="3.40.50.620">
    <property type="entry name" value="HUPs"/>
    <property type="match status" value="1"/>
</dbReference>
<dbReference type="Gene3D" id="1.25.40.80">
    <property type="match status" value="1"/>
</dbReference>